<dbReference type="InterPro" id="IPR020103">
    <property type="entry name" value="PsdUridine_synth_cat_dom_sf"/>
</dbReference>
<dbReference type="Gene3D" id="3.30.70.660">
    <property type="entry name" value="Pseudouridine synthase I, catalytic domain, C-terminal subdomain"/>
    <property type="match status" value="1"/>
</dbReference>
<evidence type="ECO:0000313" key="8">
    <source>
        <dbReference type="Proteomes" id="UP000058660"/>
    </source>
</evidence>
<comment type="subunit">
    <text evidence="4">Homodimer.</text>
</comment>
<evidence type="ECO:0000256" key="4">
    <source>
        <dbReference type="HAMAP-Rule" id="MF_00171"/>
    </source>
</evidence>
<dbReference type="EMBL" id="CP010822">
    <property type="protein sequence ID" value="ALJ91894.1"/>
    <property type="molecule type" value="Genomic_DNA"/>
</dbReference>
<dbReference type="Pfam" id="PF01416">
    <property type="entry name" value="PseudoU_synth_1"/>
    <property type="match status" value="2"/>
</dbReference>
<dbReference type="PANTHER" id="PTHR11142">
    <property type="entry name" value="PSEUDOURIDYLATE SYNTHASE"/>
    <property type="match status" value="1"/>
</dbReference>
<dbReference type="InterPro" id="IPR001406">
    <property type="entry name" value="PsdUridine_synth_TruA"/>
</dbReference>
<evidence type="ECO:0000256" key="5">
    <source>
        <dbReference type="RuleBase" id="RU003792"/>
    </source>
</evidence>
<evidence type="ECO:0000256" key="1">
    <source>
        <dbReference type="ARBA" id="ARBA00009375"/>
    </source>
</evidence>
<evidence type="ECO:0000256" key="3">
    <source>
        <dbReference type="ARBA" id="ARBA00023235"/>
    </source>
</evidence>
<dbReference type="InterPro" id="IPR020094">
    <property type="entry name" value="TruA/RsuA/RluB/E/F_N"/>
</dbReference>
<keyword evidence="7" id="KW-0456">Lyase</keyword>
<evidence type="ECO:0000259" key="6">
    <source>
        <dbReference type="Pfam" id="PF01416"/>
    </source>
</evidence>
<sequence>MRRILLLTEYDGTHFAGLQRQRQGLRTVQGELEKALPHIGALPKAVAAGRTDAGVHALAMPFHIDLQSPIPPEKVPEALNRLLPEDLKVVAAREVAPDFHARKDALWRAYRYRVLLRPHPSPLLRHRVLWLRRPLDLKAMEEALPLLLGRHNFLGFAKEETREGVRELLEARLEVLEGEMGPEVRFYFKGRSFLRGQVRGMVGTLLEVGLGRRSPESVKAILETADRRLAGQSAPATGLYFLEAAYPEEKLKPPAHPNP</sequence>
<dbReference type="Proteomes" id="UP000058660">
    <property type="component" value="Chromosome"/>
</dbReference>
<feature type="domain" description="Pseudouridine synthase I TruA alpha/beta" evidence="6">
    <location>
        <begin position="8"/>
        <end position="102"/>
    </location>
</feature>
<proteinExistence type="inferred from homology"/>
<dbReference type="EC" id="5.4.99.12" evidence="4"/>
<evidence type="ECO:0000313" key="7">
    <source>
        <dbReference type="EMBL" id="ALJ91894.1"/>
    </source>
</evidence>
<comment type="catalytic activity">
    <reaction evidence="4 5">
        <text>uridine(38/39/40) in tRNA = pseudouridine(38/39/40) in tRNA</text>
        <dbReference type="Rhea" id="RHEA:22376"/>
        <dbReference type="Rhea" id="RHEA-COMP:10085"/>
        <dbReference type="Rhea" id="RHEA-COMP:10087"/>
        <dbReference type="ChEBI" id="CHEBI:65314"/>
        <dbReference type="ChEBI" id="CHEBI:65315"/>
        <dbReference type="EC" id="5.4.99.12"/>
    </reaction>
</comment>
<comment type="similarity">
    <text evidence="1 4 5">Belongs to the tRNA pseudouridine synthase TruA family.</text>
</comment>
<comment type="caution">
    <text evidence="4">Lacks conserved residue(s) required for the propagation of feature annotation.</text>
</comment>
<dbReference type="RefSeq" id="WP_003047463.1">
    <property type="nucleotide sequence ID" value="NZ_CP010822.1"/>
</dbReference>
<name>A0ABM5VP01_THEA5</name>
<feature type="binding site" evidence="4">
    <location>
        <position position="110"/>
    </location>
    <ligand>
        <name>substrate</name>
    </ligand>
</feature>
<keyword evidence="3 4" id="KW-0413">Isomerase</keyword>
<accession>A0ABM5VP01</accession>
<dbReference type="InterPro" id="IPR020097">
    <property type="entry name" value="PsdUridine_synth_TruA_a/b_dom"/>
</dbReference>
<protein>
    <recommendedName>
        <fullName evidence="4">tRNA pseudouridine synthase A</fullName>
        <ecNumber evidence="4">5.4.99.12</ecNumber>
    </recommendedName>
    <alternativeName>
        <fullName evidence="4">tRNA pseudouridine(38-40) synthase</fullName>
    </alternativeName>
    <alternativeName>
        <fullName evidence="4">tRNA pseudouridylate synthase I</fullName>
    </alternativeName>
    <alternativeName>
        <fullName evidence="4">tRNA-uridine isomerase I</fullName>
    </alternativeName>
</protein>
<feature type="domain" description="Pseudouridine synthase I TruA alpha/beta" evidence="6">
    <location>
        <begin position="146"/>
        <end position="247"/>
    </location>
</feature>
<dbReference type="HAMAP" id="MF_00171">
    <property type="entry name" value="TruA"/>
    <property type="match status" value="1"/>
</dbReference>
<dbReference type="NCBIfam" id="TIGR00071">
    <property type="entry name" value="hisT_truA"/>
    <property type="match status" value="1"/>
</dbReference>
<dbReference type="CDD" id="cd02570">
    <property type="entry name" value="PseudoU_synth_EcTruA"/>
    <property type="match status" value="1"/>
</dbReference>
<keyword evidence="8" id="KW-1185">Reference proteome</keyword>
<dbReference type="PIRSF" id="PIRSF001430">
    <property type="entry name" value="tRNA_psdUrid_synth"/>
    <property type="match status" value="1"/>
</dbReference>
<gene>
    <name evidence="4" type="primary">truA</name>
    <name evidence="7" type="ORF">TO73_2086</name>
</gene>
<dbReference type="InterPro" id="IPR020095">
    <property type="entry name" value="PsdUridine_synth_TruA_C"/>
</dbReference>
<keyword evidence="2 4" id="KW-0819">tRNA processing</keyword>
<dbReference type="SUPFAM" id="SSF55120">
    <property type="entry name" value="Pseudouridine synthase"/>
    <property type="match status" value="1"/>
</dbReference>
<evidence type="ECO:0000256" key="2">
    <source>
        <dbReference type="ARBA" id="ARBA00022694"/>
    </source>
</evidence>
<reference evidence="8" key="1">
    <citation type="journal article" date="2015" name="PLoS ONE">
        <title>Complete Genome Sequence of Thermus aquaticus Y51MC23.</title>
        <authorList>
            <person name="Brumm P.J."/>
            <person name="Monsma S."/>
            <person name="Keough B."/>
            <person name="Jasinovica S."/>
            <person name="Ferguson E."/>
            <person name="Schoenfeld T."/>
            <person name="Lodes M."/>
            <person name="Mead D.A."/>
        </authorList>
    </citation>
    <scope>NUCLEOTIDE SEQUENCE [LARGE SCALE GENOMIC DNA]</scope>
    <source>
        <strain evidence="8">BAA-2747 / Y51MC23</strain>
    </source>
</reference>
<feature type="active site" description="Nucleophile" evidence="4">
    <location>
        <position position="52"/>
    </location>
</feature>
<dbReference type="PANTHER" id="PTHR11142:SF0">
    <property type="entry name" value="TRNA PSEUDOURIDINE SYNTHASE-LIKE 1"/>
    <property type="match status" value="1"/>
</dbReference>
<comment type="function">
    <text evidence="4">Formation of pseudouridine at positions 38, 39 and 40 in the anticodon stem and loop of transfer RNAs.</text>
</comment>
<organism evidence="7 8">
    <name type="scientific">Thermus aquaticus (strain ATCC BAA-2747 / Y51MC23)</name>
    <dbReference type="NCBI Taxonomy" id="498848"/>
    <lineage>
        <taxon>Bacteria</taxon>
        <taxon>Thermotogati</taxon>
        <taxon>Deinococcota</taxon>
        <taxon>Deinococci</taxon>
        <taxon>Thermales</taxon>
        <taxon>Thermaceae</taxon>
        <taxon>Thermus</taxon>
    </lineage>
</organism>
<dbReference type="GO" id="GO:0004730">
    <property type="term" value="F:pseudouridylate synthase activity"/>
    <property type="evidence" value="ECO:0007669"/>
    <property type="project" value="UniProtKB-EC"/>
</dbReference>
<dbReference type="Gene3D" id="3.30.70.580">
    <property type="entry name" value="Pseudouridine synthase I, catalytic domain, N-terminal subdomain"/>
    <property type="match status" value="1"/>
</dbReference>